<dbReference type="Pfam" id="PF13378">
    <property type="entry name" value="MR_MLE_C"/>
    <property type="match status" value="1"/>
</dbReference>
<organism evidence="5 6">
    <name type="scientific">Deinococcus marmoris</name>
    <dbReference type="NCBI Taxonomy" id="249408"/>
    <lineage>
        <taxon>Bacteria</taxon>
        <taxon>Thermotogati</taxon>
        <taxon>Deinococcota</taxon>
        <taxon>Deinococci</taxon>
        <taxon>Deinococcales</taxon>
        <taxon>Deinococcaceae</taxon>
        <taxon>Deinococcus</taxon>
    </lineage>
</organism>
<keyword evidence="6" id="KW-1185">Reference proteome</keyword>
<dbReference type="STRING" id="249408.BOO71_0012706"/>
<dbReference type="SFLD" id="SFLDS00001">
    <property type="entry name" value="Enolase"/>
    <property type="match status" value="1"/>
</dbReference>
<dbReference type="SFLD" id="SFLDG00179">
    <property type="entry name" value="mandelate_racemase"/>
    <property type="match status" value="1"/>
</dbReference>
<accession>A0A1U7NTG2</accession>
<dbReference type="InterPro" id="IPR013342">
    <property type="entry name" value="Mandelate_racemase_C"/>
</dbReference>
<dbReference type="AlphaFoldDB" id="A0A1U7NTG2"/>
<evidence type="ECO:0000313" key="6">
    <source>
        <dbReference type="Proteomes" id="UP000186607"/>
    </source>
</evidence>
<keyword evidence="2" id="KW-0479">Metal-binding</keyword>
<dbReference type="PANTHER" id="PTHR13794:SF58">
    <property type="entry name" value="MITOCHONDRIAL ENOLASE SUPERFAMILY MEMBER 1"/>
    <property type="match status" value="1"/>
</dbReference>
<proteinExistence type="predicted"/>
<comment type="caution">
    <text evidence="5">The sequence shown here is derived from an EMBL/GenBank/DDBJ whole genome shotgun (WGS) entry which is preliminary data.</text>
</comment>
<evidence type="ECO:0000256" key="3">
    <source>
        <dbReference type="ARBA" id="ARBA00022842"/>
    </source>
</evidence>
<evidence type="ECO:0000259" key="4">
    <source>
        <dbReference type="SMART" id="SM00922"/>
    </source>
</evidence>
<dbReference type="GO" id="GO:0016052">
    <property type="term" value="P:carbohydrate catabolic process"/>
    <property type="evidence" value="ECO:0007669"/>
    <property type="project" value="TreeGrafter"/>
</dbReference>
<name>A0A1U7NTG2_9DEIO</name>
<dbReference type="Proteomes" id="UP000186607">
    <property type="component" value="Unassembled WGS sequence"/>
</dbReference>
<evidence type="ECO:0000256" key="1">
    <source>
        <dbReference type="ARBA" id="ARBA00001946"/>
    </source>
</evidence>
<dbReference type="EMBL" id="MSTI01000152">
    <property type="protein sequence ID" value="OLV16195.1"/>
    <property type="molecule type" value="Genomic_DNA"/>
</dbReference>
<dbReference type="PANTHER" id="PTHR13794">
    <property type="entry name" value="ENOLASE SUPERFAMILY, MANDELATE RACEMASE"/>
    <property type="match status" value="1"/>
</dbReference>
<dbReference type="GO" id="GO:0016836">
    <property type="term" value="F:hydro-lyase activity"/>
    <property type="evidence" value="ECO:0007669"/>
    <property type="project" value="TreeGrafter"/>
</dbReference>
<dbReference type="Pfam" id="PF02746">
    <property type="entry name" value="MR_MLE_N"/>
    <property type="match status" value="1"/>
</dbReference>
<evidence type="ECO:0000313" key="5">
    <source>
        <dbReference type="EMBL" id="OLV16195.1"/>
    </source>
</evidence>
<keyword evidence="3" id="KW-0460">Magnesium</keyword>
<dbReference type="InterPro" id="IPR013341">
    <property type="entry name" value="Mandelate_racemase_N_dom"/>
</dbReference>
<dbReference type="OrthoDB" id="9775391at2"/>
<dbReference type="Gene3D" id="3.30.390.10">
    <property type="entry name" value="Enolase-like, N-terminal domain"/>
    <property type="match status" value="1"/>
</dbReference>
<comment type="cofactor">
    <cofactor evidence="1">
        <name>Mg(2+)</name>
        <dbReference type="ChEBI" id="CHEBI:18420"/>
    </cofactor>
</comment>
<dbReference type="InterPro" id="IPR046945">
    <property type="entry name" value="RHMD-like"/>
</dbReference>
<evidence type="ECO:0000256" key="2">
    <source>
        <dbReference type="ARBA" id="ARBA00022723"/>
    </source>
</evidence>
<sequence>MIDARITRLTVRAYSVPTLTDAETDGTACWDSTGVLIVEVEAGGKTGLGYAYADAAAAGVIQHTLWPLLDGQNPLDTACHFWTMAGAVRNLGWPGVAAGAISAVDVALHDLKARLLDISLVQMLGGARESVLAYGSGGFTSYSVQELEKQLGGWAQQGLKAVKMKIGSRPEDDLNRVTAARAAIGNDVALFVDANGAYSRKQALGFAEKFADLNVSWFEEPVSSDDLAGLRLLRDRGPGGMQIAAGEYGYTPTYFHHMLAAGAVDTLQADGTRCGGASGFLNAAAQAQGAGLPLSAHTAPALHASLASALPNVVNVEYFFDHIRIEDMFFDGVPELRDGFLYPDRSQPGLGLTFKAADAQPYLQTEWRSS</sequence>
<dbReference type="SUPFAM" id="SSF51604">
    <property type="entry name" value="Enolase C-terminal domain-like"/>
    <property type="match status" value="1"/>
</dbReference>
<dbReference type="GO" id="GO:0000287">
    <property type="term" value="F:magnesium ion binding"/>
    <property type="evidence" value="ECO:0007669"/>
    <property type="project" value="TreeGrafter"/>
</dbReference>
<dbReference type="RefSeq" id="WP_075835993.1">
    <property type="nucleotide sequence ID" value="NZ_MSTI01000152.1"/>
</dbReference>
<gene>
    <name evidence="5" type="ORF">BOO71_0012706</name>
</gene>
<dbReference type="SMART" id="SM00922">
    <property type="entry name" value="MR_MLE"/>
    <property type="match status" value="1"/>
</dbReference>
<protein>
    <submittedName>
        <fullName evidence="5">Mandelate racemase</fullName>
    </submittedName>
</protein>
<dbReference type="SUPFAM" id="SSF54826">
    <property type="entry name" value="Enolase N-terminal domain-like"/>
    <property type="match status" value="1"/>
</dbReference>
<dbReference type="Gene3D" id="3.20.20.120">
    <property type="entry name" value="Enolase-like C-terminal domain"/>
    <property type="match status" value="1"/>
</dbReference>
<feature type="domain" description="Mandelate racemase/muconate lactonizing enzyme C-terminal" evidence="4">
    <location>
        <begin position="144"/>
        <end position="240"/>
    </location>
</feature>
<dbReference type="InterPro" id="IPR029017">
    <property type="entry name" value="Enolase-like_N"/>
</dbReference>
<reference evidence="5 6" key="1">
    <citation type="submission" date="2017-01" db="EMBL/GenBank/DDBJ databases">
        <title>Genome Analysis of Deinococcus marmoris KOPRI26562.</title>
        <authorList>
            <person name="Kim J.H."/>
            <person name="Oh H.-M."/>
        </authorList>
    </citation>
    <scope>NUCLEOTIDE SEQUENCE [LARGE SCALE GENOMIC DNA]</scope>
    <source>
        <strain evidence="5 6">KOPRI26562</strain>
    </source>
</reference>
<dbReference type="InterPro" id="IPR036849">
    <property type="entry name" value="Enolase-like_C_sf"/>
</dbReference>
<dbReference type="InterPro" id="IPR029065">
    <property type="entry name" value="Enolase_C-like"/>
</dbReference>